<dbReference type="AlphaFoldDB" id="A0A0H5RFP4"/>
<feature type="compositionally biased region" description="Basic residues" evidence="1">
    <location>
        <begin position="56"/>
        <end position="65"/>
    </location>
</feature>
<feature type="region of interest" description="Disordered" evidence="1">
    <location>
        <begin position="47"/>
        <end position="68"/>
    </location>
</feature>
<proteinExistence type="predicted"/>
<organism evidence="2">
    <name type="scientific">Spongospora subterranea</name>
    <dbReference type="NCBI Taxonomy" id="70186"/>
    <lineage>
        <taxon>Eukaryota</taxon>
        <taxon>Sar</taxon>
        <taxon>Rhizaria</taxon>
        <taxon>Endomyxa</taxon>
        <taxon>Phytomyxea</taxon>
        <taxon>Plasmodiophorida</taxon>
        <taxon>Plasmodiophoridae</taxon>
        <taxon>Spongospora</taxon>
    </lineage>
</organism>
<feature type="non-terminal residue" evidence="2">
    <location>
        <position position="113"/>
    </location>
</feature>
<reference evidence="2" key="1">
    <citation type="submission" date="2015-04" db="EMBL/GenBank/DDBJ databases">
        <title>The genome sequence of the plant pathogenic Rhizarian Plasmodiophora brassicae reveals insights in its biotrophic life cycle and the origin of chitin synthesis.</title>
        <authorList>
            <person name="Schwelm A."/>
            <person name="Fogelqvist J."/>
            <person name="Knaust A."/>
            <person name="Julke S."/>
            <person name="Lilja T."/>
            <person name="Dhandapani V."/>
            <person name="Bonilla-Rosso G."/>
            <person name="Karlsson M."/>
            <person name="Shevchenko A."/>
            <person name="Choi S.R."/>
            <person name="Kim H.G."/>
            <person name="Park J.Y."/>
            <person name="Lim Y.P."/>
            <person name="Ludwig-Muller J."/>
            <person name="Dixelius C."/>
        </authorList>
    </citation>
    <scope>NUCLEOTIDE SEQUENCE</scope>
    <source>
        <tissue evidence="2">Potato root galls</tissue>
    </source>
</reference>
<feature type="non-terminal residue" evidence="2">
    <location>
        <position position="1"/>
    </location>
</feature>
<sequence length="113" mass="12456">QPVDMAVQAMATGIKVNFDDYAPPTGTCNDESSGAFRATQTAAAKISQQRRLCDKRTHRAGAAHHKNIDKPRWQFGGVRANSLEHIVSSVCAKFQTDWKTALILQFQSHNKAC</sequence>
<protein>
    <submittedName>
        <fullName evidence="2">Uncharacterized protein</fullName>
    </submittedName>
</protein>
<name>A0A0H5RFP4_9EUKA</name>
<accession>A0A0H5RFP4</accession>
<evidence type="ECO:0000313" key="2">
    <source>
        <dbReference type="EMBL" id="CRZ12551.1"/>
    </source>
</evidence>
<dbReference type="EMBL" id="HACM01012109">
    <property type="protein sequence ID" value="CRZ12551.1"/>
    <property type="molecule type" value="Transcribed_RNA"/>
</dbReference>
<evidence type="ECO:0000256" key="1">
    <source>
        <dbReference type="SAM" id="MobiDB-lite"/>
    </source>
</evidence>